<evidence type="ECO:0000256" key="1">
    <source>
        <dbReference type="SAM" id="SignalP"/>
    </source>
</evidence>
<dbReference type="Proteomes" id="UP001146351">
    <property type="component" value="Unassembled WGS sequence"/>
</dbReference>
<protein>
    <recommendedName>
        <fullName evidence="4">Lysine-specific metallo-endopeptidase domain-containing protein</fullName>
    </recommendedName>
</protein>
<dbReference type="EMBL" id="JAPQKO010000001">
    <property type="protein sequence ID" value="KAJ5183121.1"/>
    <property type="molecule type" value="Genomic_DNA"/>
</dbReference>
<dbReference type="InterPro" id="IPR024079">
    <property type="entry name" value="MetalloPept_cat_dom_sf"/>
</dbReference>
<name>A0A9W9IWH2_9EURO</name>
<dbReference type="GO" id="GO:0008237">
    <property type="term" value="F:metallopeptidase activity"/>
    <property type="evidence" value="ECO:0007669"/>
    <property type="project" value="InterPro"/>
</dbReference>
<organism evidence="2 3">
    <name type="scientific">Penicillium capsulatum</name>
    <dbReference type="NCBI Taxonomy" id="69766"/>
    <lineage>
        <taxon>Eukaryota</taxon>
        <taxon>Fungi</taxon>
        <taxon>Dikarya</taxon>
        <taxon>Ascomycota</taxon>
        <taxon>Pezizomycotina</taxon>
        <taxon>Eurotiomycetes</taxon>
        <taxon>Eurotiomycetidae</taxon>
        <taxon>Eurotiales</taxon>
        <taxon>Aspergillaceae</taxon>
        <taxon>Penicillium</taxon>
    </lineage>
</organism>
<feature type="chain" id="PRO_5040939814" description="Lysine-specific metallo-endopeptidase domain-containing protein" evidence="1">
    <location>
        <begin position="25"/>
        <end position="305"/>
    </location>
</feature>
<dbReference type="AlphaFoldDB" id="A0A9W9IWH2"/>
<keyword evidence="1" id="KW-0732">Signal</keyword>
<gene>
    <name evidence="2" type="ORF">N7492_000737</name>
</gene>
<feature type="signal peptide" evidence="1">
    <location>
        <begin position="1"/>
        <end position="24"/>
    </location>
</feature>
<sequence>MLAQFRSVVLLIVLPAILLPAVRGLGIPKRDDSQFVMNPNAVHWDKSCDELSTKYPRPETKKQVVEQAWSGALRLIDSAWNRFDKKTYPILKRGEFKALDADTQDRVNDIDPATGLRKSGRSCLLATRTNVDPNTNGRPDTKIEISCPATLVIDDQDLCANTVARTIGSRLHFCPQFFKQPRFSDFLAQLKKENPSWIERWYNSEDYFGTDAQAIVHELSHIPWLGAANFIEGELQEEVYGLVEANAAAWNDGAPIANNKRVNINGDTYGWYAEFGYCQEQIPNLWPSWEEKKVVLPIEYDGEEC</sequence>
<accession>A0A9W9IWH2</accession>
<dbReference type="OrthoDB" id="4306934at2759"/>
<dbReference type="Gene3D" id="3.40.390.10">
    <property type="entry name" value="Collagenase (Catalytic Domain)"/>
    <property type="match status" value="1"/>
</dbReference>
<evidence type="ECO:0000313" key="2">
    <source>
        <dbReference type="EMBL" id="KAJ5183121.1"/>
    </source>
</evidence>
<reference evidence="2" key="2">
    <citation type="journal article" date="2023" name="IMA Fungus">
        <title>Comparative genomic study of the Penicillium genus elucidates a diverse pangenome and 15 lateral gene transfer events.</title>
        <authorList>
            <person name="Petersen C."/>
            <person name="Sorensen T."/>
            <person name="Nielsen M.R."/>
            <person name="Sondergaard T.E."/>
            <person name="Sorensen J.L."/>
            <person name="Fitzpatrick D.A."/>
            <person name="Frisvad J.C."/>
            <person name="Nielsen K.L."/>
        </authorList>
    </citation>
    <scope>NUCLEOTIDE SEQUENCE</scope>
    <source>
        <strain evidence="2">IBT 21917</strain>
    </source>
</reference>
<evidence type="ECO:0008006" key="4">
    <source>
        <dbReference type="Google" id="ProtNLM"/>
    </source>
</evidence>
<proteinExistence type="predicted"/>
<keyword evidence="3" id="KW-1185">Reference proteome</keyword>
<reference evidence="2" key="1">
    <citation type="submission" date="2022-11" db="EMBL/GenBank/DDBJ databases">
        <authorList>
            <person name="Petersen C."/>
        </authorList>
    </citation>
    <scope>NUCLEOTIDE SEQUENCE</scope>
    <source>
        <strain evidence="2">IBT 21917</strain>
    </source>
</reference>
<evidence type="ECO:0000313" key="3">
    <source>
        <dbReference type="Proteomes" id="UP001146351"/>
    </source>
</evidence>
<comment type="caution">
    <text evidence="2">The sequence shown here is derived from an EMBL/GenBank/DDBJ whole genome shotgun (WGS) entry which is preliminary data.</text>
</comment>